<accession>A0A8S1E0X5</accession>
<name>A0A8S1E0X5_9INSE</name>
<proteinExistence type="predicted"/>
<protein>
    <recommendedName>
        <fullName evidence="5">Transmembrane protein</fullName>
    </recommendedName>
</protein>
<keyword evidence="2" id="KW-0472">Membrane</keyword>
<dbReference type="Proteomes" id="UP000494165">
    <property type="component" value="Unassembled WGS sequence"/>
</dbReference>
<feature type="compositionally biased region" description="Pro residues" evidence="1">
    <location>
        <begin position="40"/>
        <end position="49"/>
    </location>
</feature>
<organism evidence="3 4">
    <name type="scientific">Cloeon dipterum</name>
    <dbReference type="NCBI Taxonomy" id="197152"/>
    <lineage>
        <taxon>Eukaryota</taxon>
        <taxon>Metazoa</taxon>
        <taxon>Ecdysozoa</taxon>
        <taxon>Arthropoda</taxon>
        <taxon>Hexapoda</taxon>
        <taxon>Insecta</taxon>
        <taxon>Pterygota</taxon>
        <taxon>Palaeoptera</taxon>
        <taxon>Ephemeroptera</taxon>
        <taxon>Pisciforma</taxon>
        <taxon>Baetidae</taxon>
        <taxon>Cloeon</taxon>
    </lineage>
</organism>
<comment type="caution">
    <text evidence="3">The sequence shown here is derived from an EMBL/GenBank/DDBJ whole genome shotgun (WGS) entry which is preliminary data.</text>
</comment>
<dbReference type="InterPro" id="IPR040350">
    <property type="entry name" value="TMEM272"/>
</dbReference>
<sequence>MECQEKGQTSSVAAVGFEGVGRPLQSFHMEIEPQNDFPSPSAPPLPPPSYEEAITAPSVPPPSFQSLMTEIQNARDTSEGLTDFGSKLCDAIANTVGITVVIFTFLGLFAILSVMVGMVVLGALYFHECPAQPKIPIMLIIGGTILILLNIVNCAKKKPQGEAEPKKSSTGKKLFTFLFLLWLGLSSYWVYVQYKPSSNPAYQNYCNPVLPCIQLKPTTSCERSRSKTNVAQSTFQRKCEG</sequence>
<dbReference type="OrthoDB" id="6157510at2759"/>
<evidence type="ECO:0008006" key="5">
    <source>
        <dbReference type="Google" id="ProtNLM"/>
    </source>
</evidence>
<dbReference type="PANTHER" id="PTHR33444:SF2">
    <property type="entry name" value="MARVEL DOMAIN-CONTAINING PROTEIN"/>
    <property type="match status" value="1"/>
</dbReference>
<feature type="transmembrane region" description="Helical" evidence="2">
    <location>
        <begin position="174"/>
        <end position="191"/>
    </location>
</feature>
<keyword evidence="2" id="KW-0812">Transmembrane</keyword>
<gene>
    <name evidence="3" type="ORF">CLODIP_2_CD07173</name>
</gene>
<evidence type="ECO:0000256" key="1">
    <source>
        <dbReference type="SAM" id="MobiDB-lite"/>
    </source>
</evidence>
<dbReference type="PANTHER" id="PTHR33444">
    <property type="entry name" value="SI:DKEY-19B23.12-RELATED"/>
    <property type="match status" value="1"/>
</dbReference>
<evidence type="ECO:0000313" key="4">
    <source>
        <dbReference type="Proteomes" id="UP000494165"/>
    </source>
</evidence>
<feature type="transmembrane region" description="Helical" evidence="2">
    <location>
        <begin position="135"/>
        <end position="153"/>
    </location>
</feature>
<keyword evidence="4" id="KW-1185">Reference proteome</keyword>
<evidence type="ECO:0000313" key="3">
    <source>
        <dbReference type="EMBL" id="CAB3383886.1"/>
    </source>
</evidence>
<reference evidence="3 4" key="1">
    <citation type="submission" date="2020-04" db="EMBL/GenBank/DDBJ databases">
        <authorList>
            <person name="Alioto T."/>
            <person name="Alioto T."/>
            <person name="Gomez Garrido J."/>
        </authorList>
    </citation>
    <scope>NUCLEOTIDE SEQUENCE [LARGE SCALE GENOMIC DNA]</scope>
</reference>
<dbReference type="EMBL" id="CADEPI010000329">
    <property type="protein sequence ID" value="CAB3383886.1"/>
    <property type="molecule type" value="Genomic_DNA"/>
</dbReference>
<dbReference type="AlphaFoldDB" id="A0A8S1E0X5"/>
<keyword evidence="2" id="KW-1133">Transmembrane helix</keyword>
<feature type="region of interest" description="Disordered" evidence="1">
    <location>
        <begin position="32"/>
        <end position="53"/>
    </location>
</feature>
<feature type="transmembrane region" description="Helical" evidence="2">
    <location>
        <begin position="96"/>
        <end position="123"/>
    </location>
</feature>
<evidence type="ECO:0000256" key="2">
    <source>
        <dbReference type="SAM" id="Phobius"/>
    </source>
</evidence>